<evidence type="ECO:0000256" key="8">
    <source>
        <dbReference type="SAM" id="SignalP"/>
    </source>
</evidence>
<feature type="domain" description="Sulfatase N-terminal" evidence="9">
    <location>
        <begin position="306"/>
        <end position="653"/>
    </location>
</feature>
<reference evidence="10 11" key="1">
    <citation type="submission" date="2016-11" db="EMBL/GenBank/DDBJ databases">
        <authorList>
            <person name="Jaros S."/>
            <person name="Januszkiewicz K."/>
            <person name="Wedrychowicz H."/>
        </authorList>
    </citation>
    <scope>NUCLEOTIDE SEQUENCE [LARGE SCALE GENOMIC DNA]</scope>
    <source>
        <strain evidence="10 11">DSM 18772</strain>
    </source>
</reference>
<evidence type="ECO:0000259" key="9">
    <source>
        <dbReference type="Pfam" id="PF00884"/>
    </source>
</evidence>
<dbReference type="OrthoDB" id="246867at2"/>
<feature type="compositionally biased region" description="Acidic residues" evidence="7">
    <location>
        <begin position="780"/>
        <end position="798"/>
    </location>
</feature>
<dbReference type="InterPro" id="IPR017850">
    <property type="entry name" value="Alkaline_phosphatase_core_sf"/>
</dbReference>
<keyword evidence="11" id="KW-1185">Reference proteome</keyword>
<evidence type="ECO:0000256" key="4">
    <source>
        <dbReference type="ARBA" id="ARBA00022729"/>
    </source>
</evidence>
<dbReference type="Gene3D" id="3.40.720.10">
    <property type="entry name" value="Alkaline Phosphatase, subunit A"/>
    <property type="match status" value="1"/>
</dbReference>
<keyword evidence="3" id="KW-0479">Metal-binding</keyword>
<dbReference type="PANTHER" id="PTHR42693">
    <property type="entry name" value="ARYLSULFATASE FAMILY MEMBER"/>
    <property type="match status" value="1"/>
</dbReference>
<feature type="region of interest" description="Disordered" evidence="7">
    <location>
        <begin position="761"/>
        <end position="835"/>
    </location>
</feature>
<dbReference type="SUPFAM" id="SSF53649">
    <property type="entry name" value="Alkaline phosphatase-like"/>
    <property type="match status" value="1"/>
</dbReference>
<dbReference type="PANTHER" id="PTHR42693:SF42">
    <property type="entry name" value="ARYLSULFATASE G"/>
    <property type="match status" value="1"/>
</dbReference>
<dbReference type="GO" id="GO:0046872">
    <property type="term" value="F:metal ion binding"/>
    <property type="evidence" value="ECO:0007669"/>
    <property type="project" value="UniProtKB-KW"/>
</dbReference>
<feature type="signal peptide" evidence="8">
    <location>
        <begin position="1"/>
        <end position="21"/>
    </location>
</feature>
<keyword evidence="6" id="KW-0106">Calcium</keyword>
<evidence type="ECO:0000256" key="2">
    <source>
        <dbReference type="ARBA" id="ARBA00008779"/>
    </source>
</evidence>
<evidence type="ECO:0000256" key="5">
    <source>
        <dbReference type="ARBA" id="ARBA00022801"/>
    </source>
</evidence>
<evidence type="ECO:0000256" key="6">
    <source>
        <dbReference type="ARBA" id="ARBA00022837"/>
    </source>
</evidence>
<proteinExistence type="inferred from homology"/>
<dbReference type="EMBL" id="FQYR01000008">
    <property type="protein sequence ID" value="SHK32242.1"/>
    <property type="molecule type" value="Genomic_DNA"/>
</dbReference>
<comment type="similarity">
    <text evidence="2">Belongs to the sulfatase family.</text>
</comment>
<dbReference type="Gene3D" id="3.30.1120.10">
    <property type="match status" value="1"/>
</dbReference>
<feature type="chain" id="PRO_5012658046" evidence="8">
    <location>
        <begin position="22"/>
        <end position="908"/>
    </location>
</feature>
<evidence type="ECO:0000256" key="3">
    <source>
        <dbReference type="ARBA" id="ARBA00022723"/>
    </source>
</evidence>
<keyword evidence="4 8" id="KW-0732">Signal</keyword>
<dbReference type="AlphaFoldDB" id="A0A1M6RIG5"/>
<dbReference type="InParanoid" id="A0A1M6RIG5"/>
<evidence type="ECO:0000313" key="10">
    <source>
        <dbReference type="EMBL" id="SHK32242.1"/>
    </source>
</evidence>
<dbReference type="RefSeq" id="WP_143185155.1">
    <property type="nucleotide sequence ID" value="NZ_FQYR01000008.1"/>
</dbReference>
<dbReference type="GO" id="GO:0004065">
    <property type="term" value="F:arylsulfatase activity"/>
    <property type="evidence" value="ECO:0007669"/>
    <property type="project" value="TreeGrafter"/>
</dbReference>
<evidence type="ECO:0000313" key="11">
    <source>
        <dbReference type="Proteomes" id="UP000184510"/>
    </source>
</evidence>
<keyword evidence="5" id="KW-0378">Hydrolase</keyword>
<dbReference type="Proteomes" id="UP000184510">
    <property type="component" value="Unassembled WGS sequence"/>
</dbReference>
<dbReference type="STRING" id="1123071.SAMN02745181_3608"/>
<name>A0A1M6RIG5_9BACT</name>
<feature type="compositionally biased region" description="Polar residues" evidence="7">
    <location>
        <begin position="761"/>
        <end position="773"/>
    </location>
</feature>
<evidence type="ECO:0000256" key="1">
    <source>
        <dbReference type="ARBA" id="ARBA00001913"/>
    </source>
</evidence>
<dbReference type="InterPro" id="IPR050738">
    <property type="entry name" value="Sulfatase"/>
</dbReference>
<evidence type="ECO:0000256" key="7">
    <source>
        <dbReference type="SAM" id="MobiDB-lite"/>
    </source>
</evidence>
<dbReference type="InterPro" id="IPR000917">
    <property type="entry name" value="Sulfatase_N"/>
</dbReference>
<accession>A0A1M6RIG5</accession>
<gene>
    <name evidence="10" type="ORF">SAMN02745181_3608</name>
</gene>
<comment type="cofactor">
    <cofactor evidence="1">
        <name>Ca(2+)</name>
        <dbReference type="ChEBI" id="CHEBI:29108"/>
    </cofactor>
</comment>
<sequence>MKNSIYTFIVTLLCAVMPAVADTLISSNFDANTGAAVLTGDLDNSTGSASVNITDWVKDPRISSVSGLTAISPGGGFAVARSGSNVADEDMVVINHNLNISPAASKRGFSVNFTVDSGSYWDLTSLVVKAGHTSSSGAAQVYASDLRYTLSGGSLSSPVTGSVTESYGDRTLHSISFDLTGTTIEAGEYTLEITMNNLSSGGAYASFDGITLTGQNDLPSLPVIHSFTADKSYATAGSTINLLWETSDATSLSITPGPGDVTSVTSNGDGSTSVVISETTTFTLSATNDLGTVQQTLEILSGPARPNIVLFVVDDFGPHDTSVPFNLDSGGNPVAYNFNEFYQTPNMEVLASQGMRFTSAYAQTVCSPTRCGIMTGRNSARHGVSDWVGGGGSGSPANWRTGGIGASDVTLPELLGGAGYRTIHVGKGHFAQTSVDIQQDIGFDVNIAGGRWGHPPSNYIGTAGYGGLPGLEGYDGSFYLTRALSMEANKAVENAVNEGRPFFLHMSFYAVHAPFTTNPDASGDYSSAVNGTHASFATQVEGMDIAVGAIRQKLIDLGVAEDTFIILVGDNGSDSPATTVNGLPSGSFSDWPMRGKKGSKWEGGSRIPMIVTWARPDSSNTFQQALPIPANSVETDIVTTWDIPTTLLGVAGVDTSLEFGEDGHDLSSYLSGAAGSHRPQEIVVHYPHKHRSDYFSWIRQGDMKLIYNYQTNSHELYNLANDPSETTDLASSEPETTMKLARALAQKLDATWGSAGALKPTISTSAPNGNVISIPNDPSVDVDEDGLADTNEDPDLDGLIDAGETNPDNENTDGDSTNDGDELRTGTDPLSGASDFLGTLSGDSLQGWSVTWPSKPGATYAIYSSDSLTTWPETPIATVPAAAAGSSTSYILPQSRDPQRFYRVVLSP</sequence>
<organism evidence="10 11">
    <name type="scientific">Rubritalea squalenifaciens DSM 18772</name>
    <dbReference type="NCBI Taxonomy" id="1123071"/>
    <lineage>
        <taxon>Bacteria</taxon>
        <taxon>Pseudomonadati</taxon>
        <taxon>Verrucomicrobiota</taxon>
        <taxon>Verrucomicrobiia</taxon>
        <taxon>Verrucomicrobiales</taxon>
        <taxon>Rubritaleaceae</taxon>
        <taxon>Rubritalea</taxon>
    </lineage>
</organism>
<protein>
    <submittedName>
        <fullName evidence="10">Arylsulfatase A</fullName>
    </submittedName>
</protein>
<dbReference type="Pfam" id="PF00884">
    <property type="entry name" value="Sulfatase"/>
    <property type="match status" value="1"/>
</dbReference>
<feature type="compositionally biased region" description="Acidic residues" evidence="7">
    <location>
        <begin position="810"/>
        <end position="820"/>
    </location>
</feature>